<protein>
    <submittedName>
        <fullName evidence="2">Putative secreted protein</fullName>
    </submittedName>
</protein>
<reference evidence="2" key="1">
    <citation type="submission" date="2018-01" db="EMBL/GenBank/DDBJ databases">
        <title>An insight into the sialome of Amazonian anophelines.</title>
        <authorList>
            <person name="Ribeiro J.M."/>
            <person name="Scarpassa V."/>
            <person name="Calvo E."/>
        </authorList>
    </citation>
    <scope>NUCLEOTIDE SEQUENCE</scope>
</reference>
<accession>A0A2M4DFE1</accession>
<keyword evidence="1" id="KW-1133">Transmembrane helix</keyword>
<keyword evidence="1" id="KW-0812">Transmembrane</keyword>
<feature type="transmembrane region" description="Helical" evidence="1">
    <location>
        <begin position="6"/>
        <end position="27"/>
    </location>
</feature>
<keyword evidence="1" id="KW-0472">Membrane</keyword>
<sequence>MATSLVMARTIAPMVAMSLTVVAMVMAKNVIQRRSLTAAVVCAYRWRKCATRSPIAPCSRMNRLTSVVRTSVLRIMADAVRIASIRPLATTVTVSQATS</sequence>
<proteinExistence type="predicted"/>
<evidence type="ECO:0000256" key="1">
    <source>
        <dbReference type="SAM" id="Phobius"/>
    </source>
</evidence>
<dbReference type="EMBL" id="GGFL01012124">
    <property type="protein sequence ID" value="MBW76302.1"/>
    <property type="molecule type" value="Transcribed_RNA"/>
</dbReference>
<organism evidence="2">
    <name type="scientific">Anopheles darlingi</name>
    <name type="common">Mosquito</name>
    <dbReference type="NCBI Taxonomy" id="43151"/>
    <lineage>
        <taxon>Eukaryota</taxon>
        <taxon>Metazoa</taxon>
        <taxon>Ecdysozoa</taxon>
        <taxon>Arthropoda</taxon>
        <taxon>Hexapoda</taxon>
        <taxon>Insecta</taxon>
        <taxon>Pterygota</taxon>
        <taxon>Neoptera</taxon>
        <taxon>Endopterygota</taxon>
        <taxon>Diptera</taxon>
        <taxon>Nematocera</taxon>
        <taxon>Culicoidea</taxon>
        <taxon>Culicidae</taxon>
        <taxon>Anophelinae</taxon>
        <taxon>Anopheles</taxon>
    </lineage>
</organism>
<name>A0A2M4DFE1_ANODA</name>
<evidence type="ECO:0000313" key="2">
    <source>
        <dbReference type="EMBL" id="MBW76302.1"/>
    </source>
</evidence>
<dbReference type="AlphaFoldDB" id="A0A2M4DFE1"/>